<organism evidence="3 4">
    <name type="scientific">Methylophaga lonarensis MPL</name>
    <dbReference type="NCBI Taxonomy" id="1286106"/>
    <lineage>
        <taxon>Bacteria</taxon>
        <taxon>Pseudomonadati</taxon>
        <taxon>Pseudomonadota</taxon>
        <taxon>Gammaproteobacteria</taxon>
        <taxon>Thiotrichales</taxon>
        <taxon>Piscirickettsiaceae</taxon>
        <taxon>Methylophaga</taxon>
    </lineage>
</organism>
<dbReference type="OrthoDB" id="9804804at2"/>
<dbReference type="PATRIC" id="fig|1286106.3.peg.40"/>
<feature type="transmembrane region" description="Helical" evidence="1">
    <location>
        <begin position="12"/>
        <end position="33"/>
    </location>
</feature>
<sequence>MKINLGKKDRQIRIVLGSVIMIVAIVYQSWWALLGFALLLNGLTGRCGGYALLGISTAEKSCDLPKKNDTV</sequence>
<keyword evidence="4" id="KW-1185">Reference proteome</keyword>
<proteinExistence type="predicted"/>
<dbReference type="Pfam" id="PF11127">
    <property type="entry name" value="YgaP-like_TM"/>
    <property type="match status" value="1"/>
</dbReference>
<dbReference type="Proteomes" id="UP000012019">
    <property type="component" value="Unassembled WGS sequence"/>
</dbReference>
<keyword evidence="1" id="KW-1133">Transmembrane helix</keyword>
<dbReference type="RefSeq" id="WP_009725113.1">
    <property type="nucleotide sequence ID" value="NZ_APHR01000001.1"/>
</dbReference>
<comment type="caution">
    <text evidence="3">The sequence shown here is derived from an EMBL/GenBank/DDBJ whole genome shotgun (WGS) entry which is preliminary data.</text>
</comment>
<evidence type="ECO:0000256" key="1">
    <source>
        <dbReference type="SAM" id="Phobius"/>
    </source>
</evidence>
<protein>
    <recommendedName>
        <fullName evidence="2">Inner membrane protein YgaP-like transmembrane domain-containing protein</fullName>
    </recommendedName>
</protein>
<name>M7P4E2_9GAMM</name>
<accession>M7P4E2</accession>
<evidence type="ECO:0000259" key="2">
    <source>
        <dbReference type="Pfam" id="PF11127"/>
    </source>
</evidence>
<dbReference type="STRING" id="1286106.MPL1_00205"/>
<dbReference type="InterPro" id="IPR021309">
    <property type="entry name" value="YgaP-like_TM"/>
</dbReference>
<dbReference type="EMBL" id="APHR01000001">
    <property type="protein sequence ID" value="EMR14371.1"/>
    <property type="molecule type" value="Genomic_DNA"/>
</dbReference>
<evidence type="ECO:0000313" key="4">
    <source>
        <dbReference type="Proteomes" id="UP000012019"/>
    </source>
</evidence>
<evidence type="ECO:0000313" key="3">
    <source>
        <dbReference type="EMBL" id="EMR14371.1"/>
    </source>
</evidence>
<dbReference type="AlphaFoldDB" id="M7P4E2"/>
<keyword evidence="1" id="KW-0472">Membrane</keyword>
<gene>
    <name evidence="3" type="ORF">MPL1_00205</name>
</gene>
<feature type="domain" description="Inner membrane protein YgaP-like transmembrane" evidence="2">
    <location>
        <begin position="1"/>
        <end position="60"/>
    </location>
</feature>
<keyword evidence="1" id="KW-0812">Transmembrane</keyword>
<reference evidence="3 4" key="1">
    <citation type="journal article" date="2013" name="Genome Announc.">
        <title>Draft Genome Sequence of Methylophaga lonarensis MPLT, a Haloalkaliphilic (Non-Methane-Utilizing) Methylotroph.</title>
        <authorList>
            <person name="Shetty S.A."/>
            <person name="Marathe N.P."/>
            <person name="Munot H."/>
            <person name="Antony C.P."/>
            <person name="Dhotre D.P."/>
            <person name="Murrell J.C."/>
            <person name="Shouche Y.S."/>
        </authorList>
    </citation>
    <scope>NUCLEOTIDE SEQUENCE [LARGE SCALE GENOMIC DNA]</scope>
    <source>
        <strain evidence="3 4">MPL</strain>
    </source>
</reference>